<evidence type="ECO:0000259" key="1">
    <source>
        <dbReference type="Pfam" id="PF18734"/>
    </source>
</evidence>
<feature type="domain" description="HEPN AbiU2-like" evidence="1">
    <location>
        <begin position="24"/>
        <end position="237"/>
    </location>
</feature>
<evidence type="ECO:0000313" key="3">
    <source>
        <dbReference type="Proteomes" id="UP001229244"/>
    </source>
</evidence>
<name>A0AAE4AUJ3_9HYPH</name>
<dbReference type="Pfam" id="PF18734">
    <property type="entry name" value="HEPN_AbiU2"/>
    <property type="match status" value="1"/>
</dbReference>
<protein>
    <recommendedName>
        <fullName evidence="1">HEPN AbiU2-like domain-containing protein</fullName>
    </recommendedName>
</protein>
<gene>
    <name evidence="2" type="ORF">J2S73_003959</name>
</gene>
<dbReference type="Proteomes" id="UP001229244">
    <property type="component" value="Unassembled WGS sequence"/>
</dbReference>
<accession>A0AAE4AUJ3</accession>
<organism evidence="2 3">
    <name type="scientific">Amorphus orientalis</name>
    <dbReference type="NCBI Taxonomy" id="649198"/>
    <lineage>
        <taxon>Bacteria</taxon>
        <taxon>Pseudomonadati</taxon>
        <taxon>Pseudomonadota</taxon>
        <taxon>Alphaproteobacteria</taxon>
        <taxon>Hyphomicrobiales</taxon>
        <taxon>Amorphaceae</taxon>
        <taxon>Amorphus</taxon>
    </lineage>
</organism>
<comment type="caution">
    <text evidence="2">The sequence shown here is derived from an EMBL/GenBank/DDBJ whole genome shotgun (WGS) entry which is preliminary data.</text>
</comment>
<sequence>MTKKKSKRLSRDQALNRVFLIARWVETVTTDAVRLKAVIKAANHTSRTAAFSETDNLTYATIMRSLRIRMVLILATLYEIPTPRSGQSVANRLNSSDTASIPLLVRLLRQKRVRSRLAVFASHLPELWGSSTAGDAAKVVTEAIDQAVAQYERLSRDPIGKAGAKKLKNYRDTVLAHSSFKAFALFTDSDTKPTSEELLILIETAEAIVASAILAIDGKGIDFGQIEERELKDALEFWSFASAPN</sequence>
<keyword evidence="3" id="KW-1185">Reference proteome</keyword>
<dbReference type="InterPro" id="IPR040704">
    <property type="entry name" value="HEPN_AbiU2"/>
</dbReference>
<dbReference type="AlphaFoldDB" id="A0AAE4AUJ3"/>
<evidence type="ECO:0000313" key="2">
    <source>
        <dbReference type="EMBL" id="MDQ0317475.1"/>
    </source>
</evidence>
<dbReference type="EMBL" id="JAUSUL010000005">
    <property type="protein sequence ID" value="MDQ0317475.1"/>
    <property type="molecule type" value="Genomic_DNA"/>
</dbReference>
<reference evidence="2" key="1">
    <citation type="submission" date="2023-07" db="EMBL/GenBank/DDBJ databases">
        <title>Genomic Encyclopedia of Type Strains, Phase IV (KMG-IV): sequencing the most valuable type-strain genomes for metagenomic binning, comparative biology and taxonomic classification.</title>
        <authorList>
            <person name="Goeker M."/>
        </authorList>
    </citation>
    <scope>NUCLEOTIDE SEQUENCE</scope>
    <source>
        <strain evidence="2">DSM 21202</strain>
    </source>
</reference>
<proteinExistence type="predicted"/>
<dbReference type="RefSeq" id="WP_306887394.1">
    <property type="nucleotide sequence ID" value="NZ_JAUSUL010000005.1"/>
</dbReference>